<dbReference type="EMBL" id="BDGG01000002">
    <property type="protein sequence ID" value="GAU94466.1"/>
    <property type="molecule type" value="Genomic_DNA"/>
</dbReference>
<organism evidence="1 2">
    <name type="scientific">Ramazzottius varieornatus</name>
    <name type="common">Water bear</name>
    <name type="synonym">Tardigrade</name>
    <dbReference type="NCBI Taxonomy" id="947166"/>
    <lineage>
        <taxon>Eukaryota</taxon>
        <taxon>Metazoa</taxon>
        <taxon>Ecdysozoa</taxon>
        <taxon>Tardigrada</taxon>
        <taxon>Eutardigrada</taxon>
        <taxon>Parachela</taxon>
        <taxon>Hypsibioidea</taxon>
        <taxon>Ramazzottiidae</taxon>
        <taxon>Ramazzottius</taxon>
    </lineage>
</organism>
<keyword evidence="2" id="KW-1185">Reference proteome</keyword>
<dbReference type="AlphaFoldDB" id="A0A1D1UXU0"/>
<name>A0A1D1UXU0_RAMVA</name>
<evidence type="ECO:0000313" key="2">
    <source>
        <dbReference type="Proteomes" id="UP000186922"/>
    </source>
</evidence>
<accession>A0A1D1UXU0</accession>
<sequence>MLVQDVKATDKRHIGRADQRVVNISTLDRTMTVPLESEFGGELFTEIIQSVKTDEVYFSNVVKKQLRPVIAGISVYIEEVVHGDKLVVAVRSLD</sequence>
<evidence type="ECO:0000313" key="1">
    <source>
        <dbReference type="EMBL" id="GAU94466.1"/>
    </source>
</evidence>
<dbReference type="Proteomes" id="UP000186922">
    <property type="component" value="Unassembled WGS sequence"/>
</dbReference>
<reference evidence="1 2" key="1">
    <citation type="journal article" date="2016" name="Nat. Commun.">
        <title>Extremotolerant tardigrade genome and improved radiotolerance of human cultured cells by tardigrade-unique protein.</title>
        <authorList>
            <person name="Hashimoto T."/>
            <person name="Horikawa D.D."/>
            <person name="Saito Y."/>
            <person name="Kuwahara H."/>
            <person name="Kozuka-Hata H."/>
            <person name="Shin-I T."/>
            <person name="Minakuchi Y."/>
            <person name="Ohishi K."/>
            <person name="Motoyama A."/>
            <person name="Aizu T."/>
            <person name="Enomoto A."/>
            <person name="Kondo K."/>
            <person name="Tanaka S."/>
            <person name="Hara Y."/>
            <person name="Koshikawa S."/>
            <person name="Sagara H."/>
            <person name="Miura T."/>
            <person name="Yokobori S."/>
            <person name="Miyagawa K."/>
            <person name="Suzuki Y."/>
            <person name="Kubo T."/>
            <person name="Oyama M."/>
            <person name="Kohara Y."/>
            <person name="Fujiyama A."/>
            <person name="Arakawa K."/>
            <person name="Katayama T."/>
            <person name="Toyoda A."/>
            <person name="Kunieda T."/>
        </authorList>
    </citation>
    <scope>NUCLEOTIDE SEQUENCE [LARGE SCALE GENOMIC DNA]</scope>
    <source>
        <strain evidence="1 2">YOKOZUNA-1</strain>
    </source>
</reference>
<comment type="caution">
    <text evidence="1">The sequence shown here is derived from an EMBL/GenBank/DDBJ whole genome shotgun (WGS) entry which is preliminary data.</text>
</comment>
<protein>
    <submittedName>
        <fullName evidence="1">Uncharacterized protein</fullName>
    </submittedName>
</protein>
<proteinExistence type="predicted"/>
<gene>
    <name evidence="1" type="primary">RvY_06237-1</name>
    <name evidence="1" type="synonym">RvY_06237.1</name>
    <name evidence="1" type="ORF">RvY_06237</name>
</gene>